<dbReference type="Pfam" id="PF01180">
    <property type="entry name" value="DHO_dh"/>
    <property type="match status" value="1"/>
</dbReference>
<comment type="subunit">
    <text evidence="8">Heterotetramer of 2 PreA and 2 PreT subunits.</text>
</comment>
<dbReference type="Gene3D" id="2.30.26.10">
    <property type="entry name" value="Dihydroorotate Dehydrogenase A, chain A, domain 2"/>
    <property type="match status" value="1"/>
</dbReference>
<comment type="catalytic activity">
    <reaction evidence="5">
        <text>5,6-dihydrothymine + NAD(+) = thymine + NADH + H(+)</text>
        <dbReference type="Rhea" id="RHEA:28791"/>
        <dbReference type="ChEBI" id="CHEBI:15378"/>
        <dbReference type="ChEBI" id="CHEBI:17821"/>
        <dbReference type="ChEBI" id="CHEBI:27468"/>
        <dbReference type="ChEBI" id="CHEBI:57540"/>
        <dbReference type="ChEBI" id="CHEBI:57945"/>
        <dbReference type="EC" id="1.3.1.1"/>
    </reaction>
</comment>
<keyword evidence="2" id="KW-0560">Oxidoreductase</keyword>
<dbReference type="Pfam" id="PF13237">
    <property type="entry name" value="Fer4_10"/>
    <property type="match status" value="1"/>
</dbReference>
<evidence type="ECO:0000256" key="6">
    <source>
        <dbReference type="ARBA" id="ARBA00048792"/>
    </source>
</evidence>
<dbReference type="GO" id="GO:0050661">
    <property type="term" value="F:NADP binding"/>
    <property type="evidence" value="ECO:0007669"/>
    <property type="project" value="TreeGrafter"/>
</dbReference>
<dbReference type="InterPro" id="IPR023359">
    <property type="entry name" value="Dihydro_DH_chainA_dom2"/>
</dbReference>
<reference evidence="11" key="1">
    <citation type="journal article" date="2020" name="mSystems">
        <title>Genome- and Community-Level Interaction Insights into Carbon Utilization and Element Cycling Functions of Hydrothermarchaeota in Hydrothermal Sediment.</title>
        <authorList>
            <person name="Zhou Z."/>
            <person name="Liu Y."/>
            <person name="Xu W."/>
            <person name="Pan J."/>
            <person name="Luo Z.H."/>
            <person name="Li M."/>
        </authorList>
    </citation>
    <scope>NUCLEOTIDE SEQUENCE [LARGE SCALE GENOMIC DNA]</scope>
    <source>
        <strain evidence="11">HyVt-102</strain>
    </source>
</reference>
<evidence type="ECO:0000256" key="8">
    <source>
        <dbReference type="ARBA" id="ARBA00049714"/>
    </source>
</evidence>
<evidence type="ECO:0000256" key="9">
    <source>
        <dbReference type="ARBA" id="ARBA00049728"/>
    </source>
</evidence>
<comment type="caution">
    <text evidence="11">The sequence shown here is derived from an EMBL/GenBank/DDBJ whole genome shotgun (WGS) entry which is preliminary data.</text>
</comment>
<organism evidence="11">
    <name type="scientific">candidate division WOR-3 bacterium</name>
    <dbReference type="NCBI Taxonomy" id="2052148"/>
    <lineage>
        <taxon>Bacteria</taxon>
        <taxon>Bacteria division WOR-3</taxon>
    </lineage>
</organism>
<feature type="domain" description="4Fe-4S ferredoxin-type" evidence="10">
    <location>
        <begin position="312"/>
        <end position="340"/>
    </location>
</feature>
<evidence type="ECO:0000256" key="5">
    <source>
        <dbReference type="ARBA" id="ARBA00047685"/>
    </source>
</evidence>
<dbReference type="SUPFAM" id="SSF54862">
    <property type="entry name" value="4Fe-4S ferredoxins"/>
    <property type="match status" value="1"/>
</dbReference>
<accession>A0A7C0V9H6</accession>
<dbReference type="InterPro" id="IPR017896">
    <property type="entry name" value="4Fe4S_Fe-S-bd"/>
</dbReference>
<comment type="function">
    <text evidence="7">Involved in pyrimidine base degradation. Catalyzes physiologically the reduction of uracil to 5,6-dihydrouracil (DHU) by using NADH as a specific cosubstrate. It also catalyzes the reverse reaction and the reduction of thymine to 5,6-dihydrothymine (DHT).</text>
</comment>
<dbReference type="PROSITE" id="PS51379">
    <property type="entry name" value="4FE4S_FER_2"/>
    <property type="match status" value="2"/>
</dbReference>
<dbReference type="Proteomes" id="UP000885847">
    <property type="component" value="Unassembled WGS sequence"/>
</dbReference>
<evidence type="ECO:0000256" key="2">
    <source>
        <dbReference type="ARBA" id="ARBA00023002"/>
    </source>
</evidence>
<proteinExistence type="inferred from homology"/>
<evidence type="ECO:0000313" key="11">
    <source>
        <dbReference type="EMBL" id="HDI82296.1"/>
    </source>
</evidence>
<dbReference type="SUPFAM" id="SSF51395">
    <property type="entry name" value="FMN-linked oxidoreductases"/>
    <property type="match status" value="1"/>
</dbReference>
<sequence>MNSRMMIEAFKGGAGGIVSKTISMEPARDRRPTIRKGACRGLYNAETWSELPKERMIEELLRVKKEAGPLIVSIGYTPEQLKELGKLIQREVEPDGIEFSTHYVGRSIQPLLECASALRSAVDLPIWMKVSPTVLEIEELAVKVSPYVDGFVAVNSFGPVLDFDVENPDPLLGSDYGAGWLSGPAIQPIALRIVYQISTVQDKPVIGVGGIEKGKDAVKFIMAGASAVQVCTGAIKKGHKIYGKIASEIEEFLDKHGYSSIEDIKGLYSKRLKQRRLYEKTPVMWIDSEKCTGCKACINMCIHSALYMEKDKARVRNELCIGCGFCMDWCVYGAMELREEE</sequence>
<dbReference type="PANTHER" id="PTHR43073:SF2">
    <property type="entry name" value="DIHYDROPYRIMIDINE DEHYDROGENASE [NADP(+)]"/>
    <property type="match status" value="1"/>
</dbReference>
<gene>
    <name evidence="11" type="ORF">ENF18_00710</name>
</gene>
<dbReference type="AlphaFoldDB" id="A0A7C0V9H6"/>
<dbReference type="GO" id="GO:0005737">
    <property type="term" value="C:cytoplasm"/>
    <property type="evidence" value="ECO:0007669"/>
    <property type="project" value="InterPro"/>
</dbReference>
<protein>
    <recommendedName>
        <fullName evidence="9">dihydrouracil dehydrogenase (NAD(+))</fullName>
        <ecNumber evidence="9">1.3.1.1</ecNumber>
    </recommendedName>
    <alternativeName>
        <fullName evidence="4">Dihydrothymine dehydrogenase</fullName>
    </alternativeName>
    <alternativeName>
        <fullName evidence="3">Dihydrouracil dehydrogenase</fullName>
    </alternativeName>
</protein>
<dbReference type="InterPro" id="IPR005720">
    <property type="entry name" value="Dihydroorotate_DH_cat"/>
</dbReference>
<evidence type="ECO:0000256" key="7">
    <source>
        <dbReference type="ARBA" id="ARBA00049578"/>
    </source>
</evidence>
<evidence type="ECO:0000256" key="3">
    <source>
        <dbReference type="ARBA" id="ARBA00030119"/>
    </source>
</evidence>
<dbReference type="InterPro" id="IPR013785">
    <property type="entry name" value="Aldolase_TIM"/>
</dbReference>
<dbReference type="EMBL" id="DQWE01000031">
    <property type="protein sequence ID" value="HDI82296.1"/>
    <property type="molecule type" value="Genomic_DNA"/>
</dbReference>
<dbReference type="PANTHER" id="PTHR43073">
    <property type="entry name" value="DIHYDROPYRIMIDINE DEHYDROGENASE [NADP(+)]"/>
    <property type="match status" value="1"/>
</dbReference>
<dbReference type="GO" id="GO:0002058">
    <property type="term" value="F:uracil binding"/>
    <property type="evidence" value="ECO:0007669"/>
    <property type="project" value="TreeGrafter"/>
</dbReference>
<dbReference type="Gene3D" id="3.30.70.20">
    <property type="match status" value="2"/>
</dbReference>
<dbReference type="Gene3D" id="3.20.20.70">
    <property type="entry name" value="Aldolase class I"/>
    <property type="match status" value="1"/>
</dbReference>
<evidence type="ECO:0000256" key="1">
    <source>
        <dbReference type="ARBA" id="ARBA00010804"/>
    </source>
</evidence>
<dbReference type="EC" id="1.3.1.1" evidence="9"/>
<comment type="similarity">
    <text evidence="1">Belongs to the dihydropyrimidine dehydrogenase family.</text>
</comment>
<feature type="domain" description="4Fe-4S ferredoxin-type" evidence="10">
    <location>
        <begin position="282"/>
        <end position="311"/>
    </location>
</feature>
<evidence type="ECO:0000256" key="4">
    <source>
        <dbReference type="ARBA" id="ARBA00032722"/>
    </source>
</evidence>
<comment type="catalytic activity">
    <reaction evidence="6">
        <text>5,6-dihydrouracil + NAD(+) = uracil + NADH + H(+)</text>
        <dbReference type="Rhea" id="RHEA:20189"/>
        <dbReference type="ChEBI" id="CHEBI:15378"/>
        <dbReference type="ChEBI" id="CHEBI:15901"/>
        <dbReference type="ChEBI" id="CHEBI:17568"/>
        <dbReference type="ChEBI" id="CHEBI:57540"/>
        <dbReference type="ChEBI" id="CHEBI:57945"/>
        <dbReference type="EC" id="1.3.1.1"/>
    </reaction>
</comment>
<dbReference type="GO" id="GO:0006212">
    <property type="term" value="P:uracil catabolic process"/>
    <property type="evidence" value="ECO:0007669"/>
    <property type="project" value="TreeGrafter"/>
</dbReference>
<evidence type="ECO:0000259" key="10">
    <source>
        <dbReference type="PROSITE" id="PS51379"/>
    </source>
</evidence>
<dbReference type="GO" id="GO:0006210">
    <property type="term" value="P:thymine catabolic process"/>
    <property type="evidence" value="ECO:0007669"/>
    <property type="project" value="TreeGrafter"/>
</dbReference>
<name>A0A7C0V9H6_UNCW3</name>
<dbReference type="GO" id="GO:0004159">
    <property type="term" value="F:dihydropyrimidine dehydrogenase (NAD+) activity"/>
    <property type="evidence" value="ECO:0007669"/>
    <property type="project" value="UniProtKB-EC"/>
</dbReference>